<evidence type="ECO:0000256" key="5">
    <source>
        <dbReference type="SAM" id="MobiDB-lite"/>
    </source>
</evidence>
<dbReference type="GO" id="GO:0008270">
    <property type="term" value="F:zinc ion binding"/>
    <property type="evidence" value="ECO:0007669"/>
    <property type="project" value="UniProtKB-KW"/>
</dbReference>
<evidence type="ECO:0000256" key="3">
    <source>
        <dbReference type="ARBA" id="ARBA00022833"/>
    </source>
</evidence>
<feature type="compositionally biased region" description="Basic and acidic residues" evidence="5">
    <location>
        <begin position="53"/>
        <end position="64"/>
    </location>
</feature>
<dbReference type="EMBL" id="LGST01000008">
    <property type="protein sequence ID" value="KNE01860.1"/>
    <property type="molecule type" value="Genomic_DNA"/>
</dbReference>
<gene>
    <name evidence="7" type="ORF">QG37_01203</name>
</gene>
<dbReference type="InterPro" id="IPR036855">
    <property type="entry name" value="Znf_CCCH_sf"/>
</dbReference>
<dbReference type="SUPFAM" id="SSF90229">
    <property type="entry name" value="CCCH zinc finger"/>
    <property type="match status" value="1"/>
</dbReference>
<dbReference type="AlphaFoldDB" id="A0A0L0P6J6"/>
<dbReference type="Pfam" id="PF00642">
    <property type="entry name" value="zf-CCCH"/>
    <property type="match status" value="1"/>
</dbReference>
<dbReference type="VEuPathDB" id="FungiDB:CJJ07_000478"/>
<evidence type="ECO:0000256" key="2">
    <source>
        <dbReference type="ARBA" id="ARBA00022771"/>
    </source>
</evidence>
<feature type="compositionally biased region" description="Pro residues" evidence="5">
    <location>
        <begin position="1"/>
        <end position="12"/>
    </location>
</feature>
<feature type="region of interest" description="Disordered" evidence="5">
    <location>
        <begin position="36"/>
        <end position="75"/>
    </location>
</feature>
<feature type="region of interest" description="Disordered" evidence="5">
    <location>
        <begin position="114"/>
        <end position="133"/>
    </location>
</feature>
<dbReference type="Gene3D" id="4.10.1000.10">
    <property type="entry name" value="Zinc finger, CCCH-type"/>
    <property type="match status" value="1"/>
</dbReference>
<proteinExistence type="predicted"/>
<dbReference type="VEuPathDB" id="FungiDB:CJI97_005139"/>
<keyword evidence="3 4" id="KW-0862">Zinc</keyword>
<keyword evidence="2 4" id="KW-0863">Zinc-finger</keyword>
<name>A0A0L0P6J6_CANAR</name>
<protein>
    <recommendedName>
        <fullName evidence="6">C3H1-type domain-containing protein</fullName>
    </recommendedName>
</protein>
<dbReference type="Proteomes" id="UP000037122">
    <property type="component" value="Unassembled WGS sequence"/>
</dbReference>
<evidence type="ECO:0000313" key="7">
    <source>
        <dbReference type="EMBL" id="KNE01860.1"/>
    </source>
</evidence>
<dbReference type="PROSITE" id="PS50103">
    <property type="entry name" value="ZF_C3H1"/>
    <property type="match status" value="1"/>
</dbReference>
<feature type="region of interest" description="Disordered" evidence="5">
    <location>
        <begin position="1"/>
        <end position="21"/>
    </location>
</feature>
<feature type="zinc finger region" description="C3H1-type" evidence="4">
    <location>
        <begin position="131"/>
        <end position="159"/>
    </location>
</feature>
<keyword evidence="1 4" id="KW-0479">Metal-binding</keyword>
<evidence type="ECO:0000313" key="8">
    <source>
        <dbReference type="Proteomes" id="UP000037122"/>
    </source>
</evidence>
<evidence type="ECO:0000256" key="1">
    <source>
        <dbReference type="ARBA" id="ARBA00022723"/>
    </source>
</evidence>
<dbReference type="Pfam" id="PF10453">
    <property type="entry name" value="NUFIP1"/>
    <property type="match status" value="1"/>
</dbReference>
<dbReference type="VEuPathDB" id="FungiDB:CJJ09_004299"/>
<accession>A0A0L0P6J6</accession>
<dbReference type="VEuPathDB" id="FungiDB:QG37_01203"/>
<dbReference type="InterPro" id="IPR000571">
    <property type="entry name" value="Znf_CCCH"/>
</dbReference>
<dbReference type="VEuPathDB" id="FungiDB:CJI96_0003845"/>
<evidence type="ECO:0000259" key="6">
    <source>
        <dbReference type="PROSITE" id="PS50103"/>
    </source>
</evidence>
<reference evidence="8" key="1">
    <citation type="journal article" date="2015" name="BMC Genomics">
        <title>Draft genome of a commonly misdiagnosed multidrug resistant pathogen Candida auris.</title>
        <authorList>
            <person name="Chatterjee S."/>
            <person name="Alampalli S.V."/>
            <person name="Nageshan R.K."/>
            <person name="Chettiar S.T."/>
            <person name="Joshi S."/>
            <person name="Tatu U.S."/>
        </authorList>
    </citation>
    <scope>NUCLEOTIDE SEQUENCE [LARGE SCALE GENOMIC DNA]</scope>
    <source>
        <strain evidence="8">6684</strain>
    </source>
</reference>
<evidence type="ECO:0000256" key="4">
    <source>
        <dbReference type="PROSITE-ProRule" id="PRU00723"/>
    </source>
</evidence>
<sequence>MSFNYAPPPPPGKRGRLDDGGMAAKKAKHVALLGDLPTHLPNMVTTPSPPNEQAKELTEDKDSLPEESIASRAPGEPLFIEGTNILLQTEEDIAKWIEERRKNWPTRKNIEAKLSQQHETEQDSKHAPPQKKEQNVCKFFSRNRRCRFGNKCKNLHEASNRPQMNQNANVKTINGIEVAIPQRYKSNADKNKSFFKMLVQKDLYEHENDKVLDFLLYLDSQGMIDHDVNV</sequence>
<feature type="domain" description="C3H1-type" evidence="6">
    <location>
        <begin position="131"/>
        <end position="159"/>
    </location>
</feature>
<dbReference type="VEuPathDB" id="FungiDB:B9J08_005055"/>
<organism evidence="7 8">
    <name type="scientific">Candidozyma auris</name>
    <name type="common">Yeast</name>
    <name type="synonym">Candida auris</name>
    <dbReference type="NCBI Taxonomy" id="498019"/>
    <lineage>
        <taxon>Eukaryota</taxon>
        <taxon>Fungi</taxon>
        <taxon>Dikarya</taxon>
        <taxon>Ascomycota</taxon>
        <taxon>Saccharomycotina</taxon>
        <taxon>Pichiomycetes</taxon>
        <taxon>Metschnikowiaceae</taxon>
        <taxon>Candidozyma</taxon>
    </lineage>
</organism>
<dbReference type="InterPro" id="IPR019496">
    <property type="entry name" value="NUFIP1_cons_dom"/>
</dbReference>
<comment type="caution">
    <text evidence="7">The sequence shown here is derived from an EMBL/GenBank/DDBJ whole genome shotgun (WGS) entry which is preliminary data.</text>
</comment>